<protein>
    <recommendedName>
        <fullName evidence="2">carbonic anhydrase</fullName>
        <ecNumber evidence="2">4.2.1.1</ecNumber>
    </recommendedName>
</protein>
<evidence type="ECO:0000256" key="2">
    <source>
        <dbReference type="ARBA" id="ARBA00012925"/>
    </source>
</evidence>
<feature type="binding site" evidence="7">
    <location>
        <position position="98"/>
    </location>
    <ligand>
        <name>Zn(2+)</name>
        <dbReference type="ChEBI" id="CHEBI:29105"/>
    </ligand>
</feature>
<dbReference type="InterPro" id="IPR036874">
    <property type="entry name" value="Carbonic_anhydrase_sf"/>
</dbReference>
<dbReference type="PANTHER" id="PTHR43175:SF3">
    <property type="entry name" value="CARBON DISULFIDE HYDROLASE"/>
    <property type="match status" value="1"/>
</dbReference>
<dbReference type="Gene3D" id="3.40.1050.10">
    <property type="entry name" value="Carbonic anhydrase"/>
    <property type="match status" value="1"/>
</dbReference>
<dbReference type="SMART" id="SM00947">
    <property type="entry name" value="Pro_CA"/>
    <property type="match status" value="1"/>
</dbReference>
<comment type="function">
    <text evidence="5">Catalyzes the reversible hydration of carbon dioxide to form bicarbonate.</text>
</comment>
<feature type="binding site" evidence="7">
    <location>
        <position position="38"/>
    </location>
    <ligand>
        <name>Zn(2+)</name>
        <dbReference type="ChEBI" id="CHEBI:29105"/>
    </ligand>
</feature>
<reference evidence="8 9" key="1">
    <citation type="journal article" date="2019" name="Emerg. Microbes Infect.">
        <title>Comprehensive subspecies identification of 175 nontuberculous mycobacteria species based on 7547 genomic profiles.</title>
        <authorList>
            <person name="Matsumoto Y."/>
            <person name="Kinjo T."/>
            <person name="Motooka D."/>
            <person name="Nabeya D."/>
            <person name="Jung N."/>
            <person name="Uechi K."/>
            <person name="Horii T."/>
            <person name="Iida T."/>
            <person name="Fujita J."/>
            <person name="Nakamura S."/>
        </authorList>
    </citation>
    <scope>NUCLEOTIDE SEQUENCE [LARGE SCALE GENOMIC DNA]</scope>
    <source>
        <strain evidence="8 9">JCM 13574</strain>
    </source>
</reference>
<dbReference type="GO" id="GO:0004089">
    <property type="term" value="F:carbonate dehydratase activity"/>
    <property type="evidence" value="ECO:0007669"/>
    <property type="project" value="UniProtKB-EC"/>
</dbReference>
<dbReference type="SUPFAM" id="SSF53056">
    <property type="entry name" value="beta-carbonic anhydrase, cab"/>
    <property type="match status" value="1"/>
</dbReference>
<gene>
    <name evidence="8" type="ORF">MMAD_04250</name>
</gene>
<comment type="cofactor">
    <cofactor evidence="7">
        <name>Zn(2+)</name>
        <dbReference type="ChEBI" id="CHEBI:29105"/>
    </cofactor>
    <text evidence="7">Binds 1 zinc ion per subunit.</text>
</comment>
<dbReference type="EC" id="4.2.1.1" evidence="2"/>
<feature type="binding site" evidence="7">
    <location>
        <position position="36"/>
    </location>
    <ligand>
        <name>Zn(2+)</name>
        <dbReference type="ChEBI" id="CHEBI:29105"/>
    </ligand>
</feature>
<dbReference type="AlphaFoldDB" id="A0A7I7X9V6"/>
<dbReference type="Proteomes" id="UP000466517">
    <property type="component" value="Chromosome"/>
</dbReference>
<dbReference type="RefSeq" id="WP_163731857.1">
    <property type="nucleotide sequence ID" value="NZ_AP022610.1"/>
</dbReference>
<feature type="binding site" evidence="7">
    <location>
        <position position="101"/>
    </location>
    <ligand>
        <name>Zn(2+)</name>
        <dbReference type="ChEBI" id="CHEBI:29105"/>
    </ligand>
</feature>
<keyword evidence="3 7" id="KW-0479">Metal-binding</keyword>
<dbReference type="InterPro" id="IPR001765">
    <property type="entry name" value="Carbonic_anhydrase"/>
</dbReference>
<evidence type="ECO:0000256" key="6">
    <source>
        <dbReference type="ARBA" id="ARBA00048348"/>
    </source>
</evidence>
<keyword evidence="4 7" id="KW-0862">Zinc</keyword>
<evidence type="ECO:0000256" key="3">
    <source>
        <dbReference type="ARBA" id="ARBA00022723"/>
    </source>
</evidence>
<comment type="catalytic activity">
    <reaction evidence="6">
        <text>hydrogencarbonate + H(+) = CO2 + H2O</text>
        <dbReference type="Rhea" id="RHEA:10748"/>
        <dbReference type="ChEBI" id="CHEBI:15377"/>
        <dbReference type="ChEBI" id="CHEBI:15378"/>
        <dbReference type="ChEBI" id="CHEBI:16526"/>
        <dbReference type="ChEBI" id="CHEBI:17544"/>
        <dbReference type="EC" id="4.2.1.1"/>
    </reaction>
</comment>
<dbReference type="Pfam" id="PF00484">
    <property type="entry name" value="Pro_CA"/>
    <property type="match status" value="1"/>
</dbReference>
<comment type="similarity">
    <text evidence="1">Belongs to the beta-class carbonic anhydrase family.</text>
</comment>
<sequence length="178" mass="18759">MTTVGDLTARNASFASAGFERDLTINPGGNVMVIGCVDPRVDPGHVLGLANGEAAIIRNVGGRVTPATLRTMAMLSKVGQANAETRRPGPLNLVLLHHTDCGMNDLAAFPGLLAEYFETTVDELDAKSVTDPVGSVRTDVEVIRQSIHAPDYLVSGLVYDVRTGAVEVVVPPTQVPID</sequence>
<evidence type="ECO:0000256" key="5">
    <source>
        <dbReference type="ARBA" id="ARBA00024993"/>
    </source>
</evidence>
<dbReference type="KEGG" id="mmag:MMAD_04250"/>
<evidence type="ECO:0000313" key="8">
    <source>
        <dbReference type="EMBL" id="BBZ26130.1"/>
    </source>
</evidence>
<evidence type="ECO:0000256" key="4">
    <source>
        <dbReference type="ARBA" id="ARBA00022833"/>
    </source>
</evidence>
<evidence type="ECO:0000313" key="9">
    <source>
        <dbReference type="Proteomes" id="UP000466517"/>
    </source>
</evidence>
<organism evidence="8 9">
    <name type="scientific">Mycolicibacterium madagascariense</name>
    <dbReference type="NCBI Taxonomy" id="212765"/>
    <lineage>
        <taxon>Bacteria</taxon>
        <taxon>Bacillati</taxon>
        <taxon>Actinomycetota</taxon>
        <taxon>Actinomycetes</taxon>
        <taxon>Mycobacteriales</taxon>
        <taxon>Mycobacteriaceae</taxon>
        <taxon>Mycolicibacterium</taxon>
    </lineage>
</organism>
<evidence type="ECO:0000256" key="7">
    <source>
        <dbReference type="PIRSR" id="PIRSR601765-1"/>
    </source>
</evidence>
<keyword evidence="9" id="KW-1185">Reference proteome</keyword>
<name>A0A7I7X9V6_9MYCO</name>
<dbReference type="EMBL" id="AP022610">
    <property type="protein sequence ID" value="BBZ26130.1"/>
    <property type="molecule type" value="Genomic_DNA"/>
</dbReference>
<dbReference type="GO" id="GO:0008270">
    <property type="term" value="F:zinc ion binding"/>
    <property type="evidence" value="ECO:0007669"/>
    <property type="project" value="InterPro"/>
</dbReference>
<dbReference type="PANTHER" id="PTHR43175">
    <property type="entry name" value="CARBONIC ANHYDRASE"/>
    <property type="match status" value="1"/>
</dbReference>
<evidence type="ECO:0000256" key="1">
    <source>
        <dbReference type="ARBA" id="ARBA00006217"/>
    </source>
</evidence>
<accession>A0A7I7X9V6</accession>
<proteinExistence type="inferred from homology"/>